<feature type="domain" description="Fe2OG dioxygenase" evidence="6">
    <location>
        <begin position="193"/>
        <end position="289"/>
    </location>
</feature>
<dbReference type="GO" id="GO:0046872">
    <property type="term" value="F:metal ion binding"/>
    <property type="evidence" value="ECO:0007669"/>
    <property type="project" value="UniProtKB-KW"/>
</dbReference>
<evidence type="ECO:0000256" key="2">
    <source>
        <dbReference type="ARBA" id="ARBA00022723"/>
    </source>
</evidence>
<dbReference type="AlphaFoldDB" id="A0AAD6ERL2"/>
<sequence>MSSLQSLRLAHLHHSHTKGATTRHSLMRTSLSAVPVIDIRGLEGASRFSTISDIGKACREKGYFQVANHNIPSSTLYGALHVASAFFDSETDEKQRLMSDDITKPVRFHMIKEMVIGEEKIQRLFLKHYAHPLEEWIHMWPSEPLEYRNNMGTYSVEVRKLALQVMEAIMESLGLGRGYLKNQMHDGFQVMALHAYPLCEHTNPCPSFGIAPHSDYSIITIVLQSSPGLEELDPKTNTWELLPHRYDSLCVHVGNYLEVISNGLYKSAVHQVSSNRDSDRVSIASLHSLSIDEQVCVADKLITECTPKGYKDSNLRDFLRFLPINKGQHLQCNDYIDTLKIK</sequence>
<comment type="similarity">
    <text evidence="1 5">Belongs to the iron/ascorbate-dependent oxidoreductase family.</text>
</comment>
<dbReference type="PRINTS" id="PR00682">
    <property type="entry name" value="IPNSYNTHASE"/>
</dbReference>
<reference evidence="7 8" key="1">
    <citation type="journal article" date="2022" name="Cell">
        <title>Repeat-based holocentromeres influence genome architecture and karyotype evolution.</title>
        <authorList>
            <person name="Hofstatter P.G."/>
            <person name="Thangavel G."/>
            <person name="Lux T."/>
            <person name="Neumann P."/>
            <person name="Vondrak T."/>
            <person name="Novak P."/>
            <person name="Zhang M."/>
            <person name="Costa L."/>
            <person name="Castellani M."/>
            <person name="Scott A."/>
            <person name="Toegelov H."/>
            <person name="Fuchs J."/>
            <person name="Mata-Sucre Y."/>
            <person name="Dias Y."/>
            <person name="Vanzela A.L.L."/>
            <person name="Huettel B."/>
            <person name="Almeida C.C.S."/>
            <person name="Simkova H."/>
            <person name="Souza G."/>
            <person name="Pedrosa-Harand A."/>
            <person name="Macas J."/>
            <person name="Mayer K.F.X."/>
            <person name="Houben A."/>
            <person name="Marques A."/>
        </authorList>
    </citation>
    <scope>NUCLEOTIDE SEQUENCE [LARGE SCALE GENOMIC DNA]</scope>
    <source>
        <strain evidence="7">RhyTen1mFocal</strain>
    </source>
</reference>
<dbReference type="InterPro" id="IPR005123">
    <property type="entry name" value="Oxoglu/Fe-dep_dioxygenase_dom"/>
</dbReference>
<evidence type="ECO:0000256" key="4">
    <source>
        <dbReference type="ARBA" id="ARBA00023004"/>
    </source>
</evidence>
<dbReference type="PROSITE" id="PS51471">
    <property type="entry name" value="FE2OG_OXY"/>
    <property type="match status" value="1"/>
</dbReference>
<dbReference type="Proteomes" id="UP001210211">
    <property type="component" value="Unassembled WGS sequence"/>
</dbReference>
<dbReference type="InterPro" id="IPR050295">
    <property type="entry name" value="Plant_2OG-oxidoreductases"/>
</dbReference>
<comment type="caution">
    <text evidence="7">The sequence shown here is derived from an EMBL/GenBank/DDBJ whole genome shotgun (WGS) entry which is preliminary data.</text>
</comment>
<name>A0AAD6ERL2_9POAL</name>
<dbReference type="Pfam" id="PF03171">
    <property type="entry name" value="2OG-FeII_Oxy"/>
    <property type="match status" value="1"/>
</dbReference>
<gene>
    <name evidence="7" type="ORF">LUZ61_002312</name>
</gene>
<keyword evidence="4 5" id="KW-0408">Iron</keyword>
<dbReference type="InterPro" id="IPR044861">
    <property type="entry name" value="IPNS-like_FE2OG_OXY"/>
</dbReference>
<dbReference type="InterPro" id="IPR027443">
    <property type="entry name" value="IPNS-like_sf"/>
</dbReference>
<evidence type="ECO:0000313" key="8">
    <source>
        <dbReference type="Proteomes" id="UP001210211"/>
    </source>
</evidence>
<dbReference type="Gene3D" id="2.60.120.330">
    <property type="entry name" value="B-lactam Antibiotic, Isopenicillin N Synthase, Chain"/>
    <property type="match status" value="1"/>
</dbReference>
<protein>
    <recommendedName>
        <fullName evidence="6">Fe2OG dioxygenase domain-containing protein</fullName>
    </recommendedName>
</protein>
<evidence type="ECO:0000259" key="6">
    <source>
        <dbReference type="PROSITE" id="PS51471"/>
    </source>
</evidence>
<keyword evidence="8" id="KW-1185">Reference proteome</keyword>
<dbReference type="SUPFAM" id="SSF51197">
    <property type="entry name" value="Clavaminate synthase-like"/>
    <property type="match status" value="1"/>
</dbReference>
<dbReference type="EMBL" id="JAMRDG010000001">
    <property type="protein sequence ID" value="KAJ3698607.1"/>
    <property type="molecule type" value="Genomic_DNA"/>
</dbReference>
<evidence type="ECO:0000256" key="5">
    <source>
        <dbReference type="RuleBase" id="RU003682"/>
    </source>
</evidence>
<evidence type="ECO:0000256" key="3">
    <source>
        <dbReference type="ARBA" id="ARBA00023002"/>
    </source>
</evidence>
<dbReference type="PANTHER" id="PTHR47991">
    <property type="entry name" value="OXOGLUTARATE/IRON-DEPENDENT DIOXYGENASE"/>
    <property type="match status" value="1"/>
</dbReference>
<evidence type="ECO:0000256" key="1">
    <source>
        <dbReference type="ARBA" id="ARBA00008056"/>
    </source>
</evidence>
<dbReference type="InterPro" id="IPR026992">
    <property type="entry name" value="DIOX_N"/>
</dbReference>
<organism evidence="7 8">
    <name type="scientific">Rhynchospora tenuis</name>
    <dbReference type="NCBI Taxonomy" id="198213"/>
    <lineage>
        <taxon>Eukaryota</taxon>
        <taxon>Viridiplantae</taxon>
        <taxon>Streptophyta</taxon>
        <taxon>Embryophyta</taxon>
        <taxon>Tracheophyta</taxon>
        <taxon>Spermatophyta</taxon>
        <taxon>Magnoliopsida</taxon>
        <taxon>Liliopsida</taxon>
        <taxon>Poales</taxon>
        <taxon>Cyperaceae</taxon>
        <taxon>Cyperoideae</taxon>
        <taxon>Rhynchosporeae</taxon>
        <taxon>Rhynchospora</taxon>
    </lineage>
</organism>
<accession>A0AAD6ERL2</accession>
<dbReference type="Pfam" id="PF14226">
    <property type="entry name" value="DIOX_N"/>
    <property type="match status" value="1"/>
</dbReference>
<keyword evidence="2 5" id="KW-0479">Metal-binding</keyword>
<keyword evidence="3 5" id="KW-0560">Oxidoreductase</keyword>
<dbReference type="GO" id="GO:0016491">
    <property type="term" value="F:oxidoreductase activity"/>
    <property type="evidence" value="ECO:0007669"/>
    <property type="project" value="UniProtKB-KW"/>
</dbReference>
<evidence type="ECO:0000313" key="7">
    <source>
        <dbReference type="EMBL" id="KAJ3698607.1"/>
    </source>
</evidence>
<proteinExistence type="inferred from homology"/>